<feature type="domain" description="Aminoglycoside phosphotransferase" evidence="1">
    <location>
        <begin position="35"/>
        <end position="255"/>
    </location>
</feature>
<organism evidence="2 3">
    <name type="scientific">Rugosimonospora africana</name>
    <dbReference type="NCBI Taxonomy" id="556532"/>
    <lineage>
        <taxon>Bacteria</taxon>
        <taxon>Bacillati</taxon>
        <taxon>Actinomycetota</taxon>
        <taxon>Actinomycetes</taxon>
        <taxon>Micromonosporales</taxon>
        <taxon>Micromonosporaceae</taxon>
        <taxon>Rugosimonospora</taxon>
    </lineage>
</organism>
<dbReference type="Proteomes" id="UP000642748">
    <property type="component" value="Unassembled WGS sequence"/>
</dbReference>
<dbReference type="InterPro" id="IPR011009">
    <property type="entry name" value="Kinase-like_dom_sf"/>
</dbReference>
<keyword evidence="3" id="KW-1185">Reference proteome</keyword>
<accession>A0A8J3QNF0</accession>
<name>A0A8J3QNF0_9ACTN</name>
<dbReference type="Gene3D" id="3.30.200.20">
    <property type="entry name" value="Phosphorylase Kinase, domain 1"/>
    <property type="match status" value="1"/>
</dbReference>
<evidence type="ECO:0000313" key="3">
    <source>
        <dbReference type="Proteomes" id="UP000642748"/>
    </source>
</evidence>
<dbReference type="EMBL" id="BONZ01000022">
    <property type="protein sequence ID" value="GIH14295.1"/>
    <property type="molecule type" value="Genomic_DNA"/>
</dbReference>
<evidence type="ECO:0000259" key="1">
    <source>
        <dbReference type="Pfam" id="PF01636"/>
    </source>
</evidence>
<protein>
    <submittedName>
        <fullName evidence="2">Phosphotransferase</fullName>
    </submittedName>
</protein>
<dbReference type="SUPFAM" id="SSF56112">
    <property type="entry name" value="Protein kinase-like (PK-like)"/>
    <property type="match status" value="1"/>
</dbReference>
<dbReference type="Gene3D" id="3.90.1200.10">
    <property type="match status" value="1"/>
</dbReference>
<proteinExistence type="predicted"/>
<dbReference type="AlphaFoldDB" id="A0A8J3QNF0"/>
<evidence type="ECO:0000313" key="2">
    <source>
        <dbReference type="EMBL" id="GIH14295.1"/>
    </source>
</evidence>
<dbReference type="CDD" id="cd05155">
    <property type="entry name" value="APH_ChoK_like_1"/>
    <property type="match status" value="1"/>
</dbReference>
<dbReference type="InterPro" id="IPR051678">
    <property type="entry name" value="AGP_Transferase"/>
</dbReference>
<dbReference type="PANTHER" id="PTHR21310:SF42">
    <property type="entry name" value="BIFUNCTIONAL AAC_APH"/>
    <property type="match status" value="1"/>
</dbReference>
<dbReference type="Pfam" id="PF01636">
    <property type="entry name" value="APH"/>
    <property type="match status" value="1"/>
</dbReference>
<reference evidence="2" key="1">
    <citation type="submission" date="2021-01" db="EMBL/GenBank/DDBJ databases">
        <title>Whole genome shotgun sequence of Rugosimonospora africana NBRC 104875.</title>
        <authorList>
            <person name="Komaki H."/>
            <person name="Tamura T."/>
        </authorList>
    </citation>
    <scope>NUCLEOTIDE SEQUENCE</scope>
    <source>
        <strain evidence="2">NBRC 104875</strain>
    </source>
</reference>
<dbReference type="RefSeq" id="WP_203917962.1">
    <property type="nucleotide sequence ID" value="NZ_BONZ01000022.1"/>
</dbReference>
<dbReference type="PANTHER" id="PTHR21310">
    <property type="entry name" value="AMINOGLYCOSIDE PHOSPHOTRANSFERASE-RELATED-RELATED"/>
    <property type="match status" value="1"/>
</dbReference>
<dbReference type="InterPro" id="IPR002575">
    <property type="entry name" value="Aminoglycoside_PTrfase"/>
</dbReference>
<sequence>MRDNEIVADADLVRRLLAAQFPHLASLALTRVQSTGTENVIYRLGTDLSVRLPRIEDAIRQIEFEAQWLPRLAPCVTFAIPEPVGLGAPGEGYPWPWAIHRWIDGVHPTEELAGSTEFATDLARFVVDLRSVDASGARGGYRSVPLRSRERGFLEWTSAAKDLIDTAAMLEVWDEALAAPEWDGPSRWTHGDLLPGNVLVRGGRLHAVLDFGTAGVGDPACDAFAGWAMLDPPARRVFRQEAGFDDAAWARGRGWTLTFVGALTYYRDTNPVLAEVARRSILRVLADG</sequence>
<comment type="caution">
    <text evidence="2">The sequence shown here is derived from an EMBL/GenBank/DDBJ whole genome shotgun (WGS) entry which is preliminary data.</text>
</comment>
<gene>
    <name evidence="2" type="ORF">Raf01_24670</name>
</gene>